<dbReference type="PANTHER" id="PTHR43214:SF41">
    <property type="entry name" value="NITRATE_NITRITE RESPONSE REGULATOR PROTEIN NARP"/>
    <property type="match status" value="1"/>
</dbReference>
<evidence type="ECO:0000313" key="5">
    <source>
        <dbReference type="EMBL" id="PXY36778.1"/>
    </source>
</evidence>
<keyword evidence="1" id="KW-0805">Transcription regulation</keyword>
<dbReference type="InterPro" id="IPR016032">
    <property type="entry name" value="Sig_transdc_resp-reg_C-effctor"/>
</dbReference>
<evidence type="ECO:0000256" key="3">
    <source>
        <dbReference type="ARBA" id="ARBA00023163"/>
    </source>
</evidence>
<dbReference type="InterPro" id="IPR000792">
    <property type="entry name" value="Tscrpt_reg_LuxR_C"/>
</dbReference>
<dbReference type="InterPro" id="IPR036388">
    <property type="entry name" value="WH-like_DNA-bd_sf"/>
</dbReference>
<keyword evidence="3" id="KW-0804">Transcription</keyword>
<dbReference type="GO" id="GO:0003677">
    <property type="term" value="F:DNA binding"/>
    <property type="evidence" value="ECO:0007669"/>
    <property type="project" value="UniProtKB-KW"/>
</dbReference>
<dbReference type="SUPFAM" id="SSF46894">
    <property type="entry name" value="C-terminal effector domain of the bipartite response regulators"/>
    <property type="match status" value="1"/>
</dbReference>
<gene>
    <name evidence="5" type="ORF">BA062_15625</name>
</gene>
<comment type="caution">
    <text evidence="5">The sequence shown here is derived from an EMBL/GenBank/DDBJ whole genome shotgun (WGS) entry which is preliminary data.</text>
</comment>
<dbReference type="GO" id="GO:0006355">
    <property type="term" value="P:regulation of DNA-templated transcription"/>
    <property type="evidence" value="ECO:0007669"/>
    <property type="project" value="InterPro"/>
</dbReference>
<proteinExistence type="predicted"/>
<dbReference type="Pfam" id="PF00196">
    <property type="entry name" value="GerE"/>
    <property type="match status" value="1"/>
</dbReference>
<dbReference type="SMART" id="SM00421">
    <property type="entry name" value="HTH_LUXR"/>
    <property type="match status" value="1"/>
</dbReference>
<reference evidence="5 6" key="1">
    <citation type="submission" date="2016-07" db="EMBL/GenBank/DDBJ databases">
        <title>Draft genome sequence of Prauserella sp. YIM 121212, isolated from alkaline soil.</title>
        <authorList>
            <person name="Ruckert C."/>
            <person name="Albersmeier A."/>
            <person name="Jiang C.-L."/>
            <person name="Jiang Y."/>
            <person name="Kalinowski J."/>
            <person name="Schneider O."/>
            <person name="Winkler A."/>
            <person name="Zotchev S.B."/>
        </authorList>
    </citation>
    <scope>NUCLEOTIDE SEQUENCE [LARGE SCALE GENOMIC DNA]</scope>
    <source>
        <strain evidence="5 6">YIM 121212</strain>
    </source>
</reference>
<evidence type="ECO:0000256" key="2">
    <source>
        <dbReference type="ARBA" id="ARBA00023125"/>
    </source>
</evidence>
<sequence length="255" mass="28112">MPTLAHDRGGDLRRYELAFRVLEQVDGVTDLPAFKTALTGALADVYRVRSTTFFVGRTAQLACADPSPTIIGITRHMLPEYQDMWFQHDIFSTPRALRSMIDTRVSTLGEINGGTQENRLYVTNYLQRHGIESATAMYLDVCHGRKALVGLFDRDPDRIGVQEISSLRLLARPLAQIARGLPESAADQDTVLAKLSPRQAEVARLVGEGLSNATIGAMLHLHPASVKKYVTRILAITGMRNRTELAIALRNTGTS</sequence>
<organism evidence="5 6">
    <name type="scientific">Prauserella flavalba</name>
    <dbReference type="NCBI Taxonomy" id="1477506"/>
    <lineage>
        <taxon>Bacteria</taxon>
        <taxon>Bacillati</taxon>
        <taxon>Actinomycetota</taxon>
        <taxon>Actinomycetes</taxon>
        <taxon>Pseudonocardiales</taxon>
        <taxon>Pseudonocardiaceae</taxon>
        <taxon>Prauserella</taxon>
    </lineage>
</organism>
<feature type="domain" description="HTH luxR-type" evidence="4">
    <location>
        <begin position="188"/>
        <end position="253"/>
    </location>
</feature>
<dbReference type="OrthoDB" id="4456147at2"/>
<name>A0A318LWU9_9PSEU</name>
<evidence type="ECO:0000256" key="1">
    <source>
        <dbReference type="ARBA" id="ARBA00023015"/>
    </source>
</evidence>
<dbReference type="Proteomes" id="UP000247892">
    <property type="component" value="Unassembled WGS sequence"/>
</dbReference>
<dbReference type="Gene3D" id="1.10.10.10">
    <property type="entry name" value="Winged helix-like DNA-binding domain superfamily/Winged helix DNA-binding domain"/>
    <property type="match status" value="1"/>
</dbReference>
<accession>A0A318LWU9</accession>
<keyword evidence="6" id="KW-1185">Reference proteome</keyword>
<dbReference type="CDD" id="cd06170">
    <property type="entry name" value="LuxR_C_like"/>
    <property type="match status" value="1"/>
</dbReference>
<dbReference type="InterPro" id="IPR039420">
    <property type="entry name" value="WalR-like"/>
</dbReference>
<keyword evidence="2" id="KW-0238">DNA-binding</keyword>
<evidence type="ECO:0000259" key="4">
    <source>
        <dbReference type="PROSITE" id="PS50043"/>
    </source>
</evidence>
<dbReference type="RefSeq" id="WP_110336986.1">
    <property type="nucleotide sequence ID" value="NZ_MASU01000005.1"/>
</dbReference>
<dbReference type="PANTHER" id="PTHR43214">
    <property type="entry name" value="TWO-COMPONENT RESPONSE REGULATOR"/>
    <property type="match status" value="1"/>
</dbReference>
<dbReference type="EMBL" id="MASU01000005">
    <property type="protein sequence ID" value="PXY36778.1"/>
    <property type="molecule type" value="Genomic_DNA"/>
</dbReference>
<dbReference type="AlphaFoldDB" id="A0A318LWU9"/>
<dbReference type="PROSITE" id="PS50043">
    <property type="entry name" value="HTH_LUXR_2"/>
    <property type="match status" value="1"/>
</dbReference>
<evidence type="ECO:0000313" key="6">
    <source>
        <dbReference type="Proteomes" id="UP000247892"/>
    </source>
</evidence>
<protein>
    <recommendedName>
        <fullName evidence="4">HTH luxR-type domain-containing protein</fullName>
    </recommendedName>
</protein>